<dbReference type="RefSeq" id="WP_254569563.1">
    <property type="nucleotide sequence ID" value="NZ_CP098502.1"/>
</dbReference>
<evidence type="ECO:0000256" key="1">
    <source>
        <dbReference type="ARBA" id="ARBA00009670"/>
    </source>
</evidence>
<name>A0ABY5DLS8_9ACTN</name>
<evidence type="ECO:0000259" key="2">
    <source>
        <dbReference type="PROSITE" id="PS50011"/>
    </source>
</evidence>
<keyword evidence="4" id="KW-1185">Reference proteome</keyword>
<reference evidence="3 4" key="1">
    <citation type="submission" date="2022-06" db="EMBL/GenBank/DDBJ databases">
        <title>Paraconexibacter antarcticus.</title>
        <authorList>
            <person name="Kim C.S."/>
        </authorList>
    </citation>
    <scope>NUCLEOTIDE SEQUENCE [LARGE SCALE GENOMIC DNA]</scope>
    <source>
        <strain evidence="3 4">02-257</strain>
    </source>
</reference>
<dbReference type="PANTHER" id="PTHR10566">
    <property type="entry name" value="CHAPERONE-ACTIVITY OF BC1 COMPLEX CABC1 -RELATED"/>
    <property type="match status" value="1"/>
</dbReference>
<sequence length="397" mass="41084">MADDRLPPAVRALISAGTKLARSTTAGRIAFAGAHTVVDPAALPERYRDDIMAELLDAAAGVEPVEPKAVTKALKDAWGRDPAKVVDGLDAAAPLAVTPGAQTHRASVDGEDVVVKLLRPGLRESIRSDLGLLETLAAPARAAFPALDAGALIREARERILDELDLEHEAATQRTVARALRRHPSITVPSPMSDLCHDGVMVSAHVAGPTLADALPTGEDAAAVARTLLRAAIGLPRTAGLVHADLEPANVIVTGPGTIALVDLGATRRVDGARLDQALDALAALRAGDEAAFTAAVTGLGLLPDAESCAVAMRLLREAGAELLTGPARLDAAALLALGTRIEGQVDEGFALATKVRLDPQDLWPARMLGTLVSTLARLGVTEDWVALALEAGREGC</sequence>
<dbReference type="Proteomes" id="UP001056035">
    <property type="component" value="Chromosome"/>
</dbReference>
<dbReference type="PANTHER" id="PTHR10566:SF113">
    <property type="entry name" value="PROTEIN ACTIVITY OF BC1 COMPLEX KINASE 7, CHLOROPLASTIC"/>
    <property type="match status" value="1"/>
</dbReference>
<accession>A0ABY5DLS8</accession>
<dbReference type="InterPro" id="IPR050154">
    <property type="entry name" value="UbiB_kinase"/>
</dbReference>
<comment type="similarity">
    <text evidence="1">Belongs to the protein kinase superfamily. ADCK protein kinase family.</text>
</comment>
<dbReference type="EMBL" id="CP098502">
    <property type="protein sequence ID" value="UTI62828.1"/>
    <property type="molecule type" value="Genomic_DNA"/>
</dbReference>
<dbReference type="InterPro" id="IPR004147">
    <property type="entry name" value="ABC1_dom"/>
</dbReference>
<gene>
    <name evidence="3" type="ORF">NBH00_15840</name>
</gene>
<dbReference type="SUPFAM" id="SSF56112">
    <property type="entry name" value="Protein kinase-like (PK-like)"/>
    <property type="match status" value="1"/>
</dbReference>
<organism evidence="3 4">
    <name type="scientific">Paraconexibacter antarcticus</name>
    <dbReference type="NCBI Taxonomy" id="2949664"/>
    <lineage>
        <taxon>Bacteria</taxon>
        <taxon>Bacillati</taxon>
        <taxon>Actinomycetota</taxon>
        <taxon>Thermoleophilia</taxon>
        <taxon>Solirubrobacterales</taxon>
        <taxon>Paraconexibacteraceae</taxon>
        <taxon>Paraconexibacter</taxon>
    </lineage>
</organism>
<dbReference type="InterPro" id="IPR011009">
    <property type="entry name" value="Kinase-like_dom_sf"/>
</dbReference>
<proteinExistence type="inferred from homology"/>
<dbReference type="PROSITE" id="PS50011">
    <property type="entry name" value="PROTEIN_KINASE_DOM"/>
    <property type="match status" value="1"/>
</dbReference>
<dbReference type="Pfam" id="PF03109">
    <property type="entry name" value="ABC1"/>
    <property type="match status" value="1"/>
</dbReference>
<evidence type="ECO:0000313" key="3">
    <source>
        <dbReference type="EMBL" id="UTI62828.1"/>
    </source>
</evidence>
<dbReference type="InterPro" id="IPR000719">
    <property type="entry name" value="Prot_kinase_dom"/>
</dbReference>
<evidence type="ECO:0000313" key="4">
    <source>
        <dbReference type="Proteomes" id="UP001056035"/>
    </source>
</evidence>
<feature type="domain" description="Protein kinase" evidence="2">
    <location>
        <begin position="83"/>
        <end position="397"/>
    </location>
</feature>
<protein>
    <submittedName>
        <fullName evidence="3">AarF/UbiB family protein</fullName>
    </submittedName>
</protein>